<proteinExistence type="predicted"/>
<feature type="compositionally biased region" description="Basic and acidic residues" evidence="6">
    <location>
        <begin position="168"/>
        <end position="190"/>
    </location>
</feature>
<dbReference type="Gene3D" id="1.25.40.10">
    <property type="entry name" value="Tetratricopeptide repeat domain"/>
    <property type="match status" value="1"/>
</dbReference>
<dbReference type="GO" id="GO:0000184">
    <property type="term" value="P:nuclear-transcribed mRNA catabolic process, nonsense-mediated decay"/>
    <property type="evidence" value="ECO:0007669"/>
    <property type="project" value="UniProtKB-KW"/>
</dbReference>
<evidence type="ECO:0000256" key="5">
    <source>
        <dbReference type="ARBA" id="ARBA00023242"/>
    </source>
</evidence>
<accession>A0A3R7N2A5</accession>
<feature type="compositionally biased region" description="Acidic residues" evidence="6">
    <location>
        <begin position="1444"/>
        <end position="1469"/>
    </location>
</feature>
<dbReference type="InterPro" id="IPR029060">
    <property type="entry name" value="PIN-like_dom_sf"/>
</dbReference>
<dbReference type="STRING" id="6689.A0A3R7N2A5"/>
<keyword evidence="5" id="KW-0539">Nucleus</keyword>
<dbReference type="EMBL" id="QCYY01001790">
    <property type="protein sequence ID" value="ROT75292.1"/>
    <property type="molecule type" value="Genomic_DNA"/>
</dbReference>
<evidence type="ECO:0000256" key="4">
    <source>
        <dbReference type="ARBA" id="ARBA00023161"/>
    </source>
</evidence>
<dbReference type="InterPro" id="IPR019458">
    <property type="entry name" value="Est1-like_N"/>
</dbReference>
<dbReference type="InterPro" id="IPR018834">
    <property type="entry name" value="DNA/RNA-bd_Est1-type"/>
</dbReference>
<feature type="domain" description="PIN" evidence="7">
    <location>
        <begin position="1515"/>
        <end position="1661"/>
    </location>
</feature>
<feature type="compositionally biased region" description="Polar residues" evidence="6">
    <location>
        <begin position="210"/>
        <end position="240"/>
    </location>
</feature>
<protein>
    <submittedName>
        <fullName evidence="8">Putative telomerase-binding protein EST1A-like isoform X2</fullName>
    </submittedName>
</protein>
<feature type="compositionally biased region" description="Basic and acidic residues" evidence="6">
    <location>
        <begin position="492"/>
        <end position="517"/>
    </location>
</feature>
<feature type="compositionally biased region" description="Basic and acidic residues" evidence="6">
    <location>
        <begin position="716"/>
        <end position="742"/>
    </location>
</feature>
<keyword evidence="3" id="KW-0963">Cytoplasm</keyword>
<dbReference type="CDD" id="cd09885">
    <property type="entry name" value="PIN_Smg6-like"/>
    <property type="match status" value="1"/>
</dbReference>
<reference evidence="8 9" key="1">
    <citation type="submission" date="2018-04" db="EMBL/GenBank/DDBJ databases">
        <authorList>
            <person name="Zhang X."/>
            <person name="Yuan J."/>
            <person name="Li F."/>
            <person name="Xiang J."/>
        </authorList>
    </citation>
    <scope>NUCLEOTIDE SEQUENCE [LARGE SCALE GENOMIC DNA]</scope>
    <source>
        <tissue evidence="8">Muscle</tissue>
    </source>
</reference>
<dbReference type="InterPro" id="IPR045153">
    <property type="entry name" value="Est1/Ebs1-like"/>
</dbReference>
<dbReference type="FunFam" id="3.40.50.1010:FF:000047">
    <property type="entry name" value="Blast:Telomerase-binding protein EST1A"/>
    <property type="match status" value="1"/>
</dbReference>
<dbReference type="InterPro" id="IPR011990">
    <property type="entry name" value="TPR-like_helical_dom_sf"/>
</dbReference>
<comment type="caution">
    <text evidence="8">The sequence shown here is derived from an EMBL/GenBank/DDBJ whole genome shotgun (WGS) entry which is preliminary data.</text>
</comment>
<dbReference type="Pfam" id="PF10374">
    <property type="entry name" value="EST1"/>
    <property type="match status" value="1"/>
</dbReference>
<evidence type="ECO:0000313" key="9">
    <source>
        <dbReference type="Proteomes" id="UP000283509"/>
    </source>
</evidence>
<feature type="region of interest" description="Disordered" evidence="6">
    <location>
        <begin position="1249"/>
        <end position="1268"/>
    </location>
</feature>
<dbReference type="GO" id="GO:0042162">
    <property type="term" value="F:telomeric DNA binding"/>
    <property type="evidence" value="ECO:0007669"/>
    <property type="project" value="TreeGrafter"/>
</dbReference>
<feature type="compositionally biased region" description="Basic and acidic residues" evidence="6">
    <location>
        <begin position="378"/>
        <end position="398"/>
    </location>
</feature>
<feature type="compositionally biased region" description="Basic and acidic residues" evidence="6">
    <location>
        <begin position="123"/>
        <end position="138"/>
    </location>
</feature>
<sequence length="1711" mass="191865">MDYFPTGGKHLDPLPWTISLSGASPRTSFLELFPYWGQAPGPPSQGYFLTTFLGVFCHTDEAYLSNLLPGASPWVPFPGGISLLGASTWTPIPQGFFLLGQAPGPPIKMNSTAVECNSTKAVENTKENNNTKEQDGPSRVRKAKKPEIQIYRPGALRQKRSNQVGDQGGKEANEGKVPESKSDSKDDTVRVESGSRASRKGRQGKGGDNTSGNVPETKQNASEMGKNSSRKSSIEYVQSTHLHDKTNRGDSTHQDGKPGRGQLGRDGKRAQRNNKLTENTGKVEILEKDNKEQNLNHVITESTPDLKGKRHSSNRDNRGRSDQSRKKREEVGHQKLDTIDANCDEKRLPKKEAGHQNARMGSEKEKGTGSNAGLEYQVKQKEEKSQEKVSSHREEKKVPSGANIQNEKVRRDGALKNERIGEKDDLCLNKGASGARVQLGRAPEKKSDYSRQVDAKHRGTFVEYPENANEKGSWKSKEHVRSASIKQRRREKNFENAKKSGRGRDREGNDGYEKVSQKFHDKLDLEFESFMGYEDNGDDSNQISVQALANKVDELALKSVGKGQDQIEKTGKAKSYASARENRKNRMGGKPSAQGRQVASHGDLKIEVTVNKNSQERTAYIRQESDFKRNEKGNKYHLAQELKGDDTAFLQDSDFTAKSGWYGKSVGSAHTDKFEKEDADPMIFVDVPEDDWGTEVDNDTVWCNQQGDESPATWTEKPDWKSKRESQRSEGEDPHRRTESPGRRGLIQLPSHNSNNDGQEVVSSSSHHLRSSTPVVQKHLYNPNNPSKPVPVVPSARDMPPSREVQREVAKGAGDNAHGSVPAHNNQLSEYVIEGQSPKVDPSLLYNIQKGEMDINYYVSSNQLPFEFRRIMDIRLHLQVCYKQLLVTDIRICQEKNIEGNLWKTLYYVIIEKLREYISREPGLKDRSLATLMMLVEEGHKYLQDLLEALQREYNFTLEEHLEEGGTSNSVTRGRVRLALMSAQKILLSLGDLARYREQYNSTPNYALAKKWYQMALQVHPRNGRPFNQLAIIAVNQKRPLDVVYYYVRSLTASNPFMSARDSLVSMFDDIRKKYQAVQRSEPDQDIGRRNEGRALSGEGLRQEIWIRPDSGATNRRTLSQSNNDDNSGALDDLKKLPLEQLMKRFLTSYLHCHGMLFSRVGLDGFRECCIGMLHEFSVLLQSSPPRLSTNHLLQILAINMYAVSNTELKDNRVGSGYRSAAQELALVLSQEMFGCLAQHVVELLPHNVQHHPQQQQPPQQQQQQPVAAVDPQRLFMPTLAHFMPPLKAWCDWLLYHSAIWNPPPAAREYSTSGVNCDPWSSVAELATILRGFGPPDVPLTDAVSADAVPVKLMEDSFLRGYEPLLPAHRTLSYSPSHIHSGRACDWVRVLRLQTCLCQFLCGVDPPVLRLQKTDQGDVLVSVVDTSPPDTPTASRLSLSTSDVEIEDSFSDSEPSDIEEDVEAETGLDDDAPLASTVKLLSMRKKMLEKKQRQQRKLQTLLEGSVTLEMEVRPRFLVPDTNCFIEHLDLIKALVNSTPYTVMVPLVVLNELDGLSRDAAVAKYGSIGHAVRVKEGAAAALHYLRDTKPHSLKCVTSQGSVLSSTSFTAEIDMPDATNDDKILSCCVHFCSDSTQRRPIKAGVRRLYREVVLLTEDRNLRVKAHARDVPVRDLLDFAQWAGVRMFSGNVMKTEHPILWQPRKGPPLLPRVL</sequence>
<feature type="region of interest" description="Disordered" evidence="6">
    <location>
        <begin position="1424"/>
        <end position="1469"/>
    </location>
</feature>
<keyword evidence="9" id="KW-1185">Reference proteome</keyword>
<dbReference type="SUPFAM" id="SSF88723">
    <property type="entry name" value="PIN domain-like"/>
    <property type="match status" value="1"/>
</dbReference>
<dbReference type="Pfam" id="PF10373">
    <property type="entry name" value="EST1_DNA_bind"/>
    <property type="match status" value="1"/>
</dbReference>
<evidence type="ECO:0000313" key="8">
    <source>
        <dbReference type="EMBL" id="ROT75292.1"/>
    </source>
</evidence>
<dbReference type="Pfam" id="PF13638">
    <property type="entry name" value="PIN_4"/>
    <property type="match status" value="1"/>
</dbReference>
<feature type="compositionally biased region" description="Acidic residues" evidence="6">
    <location>
        <begin position="689"/>
        <end position="698"/>
    </location>
</feature>
<evidence type="ECO:0000256" key="3">
    <source>
        <dbReference type="ARBA" id="ARBA00022490"/>
    </source>
</evidence>
<feature type="compositionally biased region" description="Polar residues" evidence="6">
    <location>
        <begin position="1432"/>
        <end position="1443"/>
    </location>
</feature>
<evidence type="ECO:0000256" key="6">
    <source>
        <dbReference type="SAM" id="MobiDB-lite"/>
    </source>
</evidence>
<dbReference type="PANTHER" id="PTHR15696:SF0">
    <property type="entry name" value="TELOMERASE-BINDING PROTEIN EST1A"/>
    <property type="match status" value="1"/>
</dbReference>
<keyword evidence="4" id="KW-0866">Nonsense-mediated mRNA decay</keyword>
<dbReference type="GO" id="GO:0005697">
    <property type="term" value="C:telomerase holoenzyme complex"/>
    <property type="evidence" value="ECO:0007669"/>
    <property type="project" value="TreeGrafter"/>
</dbReference>
<dbReference type="GO" id="GO:0005737">
    <property type="term" value="C:cytoplasm"/>
    <property type="evidence" value="ECO:0007669"/>
    <property type="project" value="UniProtKB-SubCell"/>
</dbReference>
<feature type="compositionally biased region" description="Low complexity" evidence="6">
    <location>
        <begin position="1251"/>
        <end position="1266"/>
    </location>
</feature>
<feature type="compositionally biased region" description="Polar residues" evidence="6">
    <location>
        <begin position="750"/>
        <end position="762"/>
    </location>
</feature>
<feature type="compositionally biased region" description="Basic and acidic residues" evidence="6">
    <location>
        <begin position="241"/>
        <end position="269"/>
    </location>
</feature>
<evidence type="ECO:0000256" key="2">
    <source>
        <dbReference type="ARBA" id="ARBA00004496"/>
    </source>
</evidence>
<feature type="compositionally biased region" description="Basic and acidic residues" evidence="6">
    <location>
        <begin position="407"/>
        <end position="427"/>
    </location>
</feature>
<feature type="region of interest" description="Disordered" evidence="6">
    <location>
        <begin position="120"/>
        <end position="517"/>
    </location>
</feature>
<feature type="region of interest" description="Disordered" evidence="6">
    <location>
        <begin position="689"/>
        <end position="799"/>
    </location>
</feature>
<feature type="compositionally biased region" description="Basic and acidic residues" evidence="6">
    <location>
        <begin position="468"/>
        <end position="481"/>
    </location>
</feature>
<gene>
    <name evidence="8" type="ORF">C7M84_006169</name>
</gene>
<evidence type="ECO:0000259" key="7">
    <source>
        <dbReference type="SMART" id="SM00670"/>
    </source>
</evidence>
<dbReference type="SUPFAM" id="SSF48452">
    <property type="entry name" value="TPR-like"/>
    <property type="match status" value="1"/>
</dbReference>
<evidence type="ECO:0000256" key="1">
    <source>
        <dbReference type="ARBA" id="ARBA00004123"/>
    </source>
</evidence>
<organism evidence="8 9">
    <name type="scientific">Penaeus vannamei</name>
    <name type="common">Whiteleg shrimp</name>
    <name type="synonym">Litopenaeus vannamei</name>
    <dbReference type="NCBI Taxonomy" id="6689"/>
    <lineage>
        <taxon>Eukaryota</taxon>
        <taxon>Metazoa</taxon>
        <taxon>Ecdysozoa</taxon>
        <taxon>Arthropoda</taxon>
        <taxon>Crustacea</taxon>
        <taxon>Multicrustacea</taxon>
        <taxon>Malacostraca</taxon>
        <taxon>Eumalacostraca</taxon>
        <taxon>Eucarida</taxon>
        <taxon>Decapoda</taxon>
        <taxon>Dendrobranchiata</taxon>
        <taxon>Penaeoidea</taxon>
        <taxon>Penaeidae</taxon>
        <taxon>Penaeus</taxon>
    </lineage>
</organism>
<comment type="subcellular location">
    <subcellularLocation>
        <location evidence="2">Cytoplasm</location>
    </subcellularLocation>
    <subcellularLocation>
        <location evidence="1">Nucleus</location>
    </subcellularLocation>
</comment>
<feature type="compositionally biased region" description="Basic and acidic residues" evidence="6">
    <location>
        <begin position="284"/>
        <end position="294"/>
    </location>
</feature>
<dbReference type="Proteomes" id="UP000283509">
    <property type="component" value="Unassembled WGS sequence"/>
</dbReference>
<feature type="compositionally biased region" description="Basic and acidic residues" evidence="6">
    <location>
        <begin position="313"/>
        <end position="354"/>
    </location>
</feature>
<dbReference type="PANTHER" id="PTHR15696">
    <property type="entry name" value="SMG-7 SUPPRESSOR WITH MORPHOLOGICAL EFFECT ON GENITALIA PROTEIN 7"/>
    <property type="match status" value="1"/>
</dbReference>
<dbReference type="GO" id="GO:0070034">
    <property type="term" value="F:telomerase RNA binding"/>
    <property type="evidence" value="ECO:0007669"/>
    <property type="project" value="TreeGrafter"/>
</dbReference>
<dbReference type="OrthoDB" id="2017974at2759"/>
<feature type="region of interest" description="Disordered" evidence="6">
    <location>
        <begin position="561"/>
        <end position="600"/>
    </location>
</feature>
<name>A0A3R7N2A5_PENVA</name>
<dbReference type="InterPro" id="IPR002716">
    <property type="entry name" value="PIN_dom"/>
</dbReference>
<dbReference type="SMART" id="SM00670">
    <property type="entry name" value="PINc"/>
    <property type="match status" value="1"/>
</dbReference>
<dbReference type="Gene3D" id="3.40.50.1010">
    <property type="entry name" value="5'-nuclease"/>
    <property type="match status" value="1"/>
</dbReference>
<feature type="compositionally biased region" description="Basic and acidic residues" evidence="6">
    <location>
        <begin position="442"/>
        <end position="457"/>
    </location>
</feature>
<reference evidence="8 9" key="2">
    <citation type="submission" date="2019-01" db="EMBL/GenBank/DDBJ databases">
        <title>The decoding of complex shrimp genome reveals the adaptation for benthos swimmer, frequently molting mechanism and breeding impact on genome.</title>
        <authorList>
            <person name="Sun Y."/>
            <person name="Gao Y."/>
            <person name="Yu Y."/>
        </authorList>
    </citation>
    <scope>NUCLEOTIDE SEQUENCE [LARGE SCALE GENOMIC DNA]</scope>
    <source>
        <tissue evidence="8">Muscle</tissue>
    </source>
</reference>